<gene>
    <name evidence="2" type="ORF">C1H46_002391</name>
</gene>
<feature type="signal peptide" evidence="1">
    <location>
        <begin position="1"/>
        <end position="16"/>
    </location>
</feature>
<dbReference type="Proteomes" id="UP000315295">
    <property type="component" value="Unassembled WGS sequence"/>
</dbReference>
<evidence type="ECO:0000256" key="1">
    <source>
        <dbReference type="SAM" id="SignalP"/>
    </source>
</evidence>
<evidence type="ECO:0000313" key="2">
    <source>
        <dbReference type="EMBL" id="TQE11997.1"/>
    </source>
</evidence>
<keyword evidence="1" id="KW-0732">Signal</keyword>
<evidence type="ECO:0000313" key="3">
    <source>
        <dbReference type="Proteomes" id="UP000315295"/>
    </source>
</evidence>
<dbReference type="AlphaFoldDB" id="A0A540NLU1"/>
<comment type="caution">
    <text evidence="2">The sequence shown here is derived from an EMBL/GenBank/DDBJ whole genome shotgun (WGS) entry which is preliminary data.</text>
</comment>
<organism evidence="2 3">
    <name type="scientific">Malus baccata</name>
    <name type="common">Siberian crab apple</name>
    <name type="synonym">Pyrus baccata</name>
    <dbReference type="NCBI Taxonomy" id="106549"/>
    <lineage>
        <taxon>Eukaryota</taxon>
        <taxon>Viridiplantae</taxon>
        <taxon>Streptophyta</taxon>
        <taxon>Embryophyta</taxon>
        <taxon>Tracheophyta</taxon>
        <taxon>Spermatophyta</taxon>
        <taxon>Magnoliopsida</taxon>
        <taxon>eudicotyledons</taxon>
        <taxon>Gunneridae</taxon>
        <taxon>Pentapetalae</taxon>
        <taxon>rosids</taxon>
        <taxon>fabids</taxon>
        <taxon>Rosales</taxon>
        <taxon>Rosaceae</taxon>
        <taxon>Amygdaloideae</taxon>
        <taxon>Maleae</taxon>
        <taxon>Malus</taxon>
    </lineage>
</organism>
<dbReference type="EMBL" id="VIEB01000024">
    <property type="protein sequence ID" value="TQE11997.1"/>
    <property type="molecule type" value="Genomic_DNA"/>
</dbReference>
<sequence length="194" mass="21222">MVSAIVAAILRWVASAFDAIDFDPLAGHRAVFSGICRLLRDVVRLYRYGCTTIVSLIPNTISLLCQSFSAGSLSAGFLPVKRIWINTAAGFEVPTERAKSMANCRCRGGGWSCRGCYSQANCRCRGGGWSNPCSSSHHHGTCNLPATWHILQFRRNIKTGYSVDPELRGLRTILLEYLVAREAKINRVGAGKAN</sequence>
<accession>A0A540NLU1</accession>
<feature type="chain" id="PRO_5021904375" evidence="1">
    <location>
        <begin position="17"/>
        <end position="194"/>
    </location>
</feature>
<protein>
    <submittedName>
        <fullName evidence="2">Uncharacterized protein</fullName>
    </submittedName>
</protein>
<name>A0A540NLU1_MALBA</name>
<keyword evidence="3" id="KW-1185">Reference proteome</keyword>
<proteinExistence type="predicted"/>
<reference evidence="2 3" key="1">
    <citation type="journal article" date="2019" name="G3 (Bethesda)">
        <title>Sequencing of a Wild Apple (Malus baccata) Genome Unravels the Differences Between Cultivated and Wild Apple Species Regarding Disease Resistance and Cold Tolerance.</title>
        <authorList>
            <person name="Chen X."/>
        </authorList>
    </citation>
    <scope>NUCLEOTIDE SEQUENCE [LARGE SCALE GENOMIC DNA]</scope>
    <source>
        <strain evidence="3">cv. Shandingzi</strain>
        <tissue evidence="2">Leaves</tissue>
    </source>
</reference>